<protein>
    <submittedName>
        <fullName evidence="1">Uncharacterized protein</fullName>
    </submittedName>
</protein>
<proteinExistence type="predicted"/>
<sequence length="167" mass="18405">MFSSTTSLLFRRAATTASRVTAMRSLSTPAAPSVKDMLIKLTVVDPSGARKQITGIIGKTLYESFEMQGIDIGPTSGGAKPETLRTETWMEPTFGEGPTSGYDHVVLTGRGADKVQRLNYSEERQLEDYWDWDEIFDGSRLASVVTLTKDMDGMVVYVPDRIVDNCP</sequence>
<dbReference type="Gene3D" id="3.10.20.30">
    <property type="match status" value="1"/>
</dbReference>
<evidence type="ECO:0000313" key="1">
    <source>
        <dbReference type="EMBL" id="CAE0416424.1"/>
    </source>
</evidence>
<dbReference type="InterPro" id="IPR012675">
    <property type="entry name" value="Beta-grasp_dom_sf"/>
</dbReference>
<organism evidence="1">
    <name type="scientific">Amphora coffeiformis</name>
    <dbReference type="NCBI Taxonomy" id="265554"/>
    <lineage>
        <taxon>Eukaryota</taxon>
        <taxon>Sar</taxon>
        <taxon>Stramenopiles</taxon>
        <taxon>Ochrophyta</taxon>
        <taxon>Bacillariophyta</taxon>
        <taxon>Bacillariophyceae</taxon>
        <taxon>Bacillariophycidae</taxon>
        <taxon>Thalassiophysales</taxon>
        <taxon>Catenulaceae</taxon>
        <taxon>Amphora</taxon>
    </lineage>
</organism>
<dbReference type="EMBL" id="HBIM01017506">
    <property type="protein sequence ID" value="CAE0416424.1"/>
    <property type="molecule type" value="Transcribed_RNA"/>
</dbReference>
<accession>A0A7S3LAP2</accession>
<dbReference type="AlphaFoldDB" id="A0A7S3LAP2"/>
<name>A0A7S3LAP2_9STRA</name>
<gene>
    <name evidence="1" type="ORF">ACOF00016_LOCUS13482</name>
</gene>
<reference evidence="1" key="1">
    <citation type="submission" date="2021-01" db="EMBL/GenBank/DDBJ databases">
        <authorList>
            <person name="Corre E."/>
            <person name="Pelletier E."/>
            <person name="Niang G."/>
            <person name="Scheremetjew M."/>
            <person name="Finn R."/>
            <person name="Kale V."/>
            <person name="Holt S."/>
            <person name="Cochrane G."/>
            <person name="Meng A."/>
            <person name="Brown T."/>
            <person name="Cohen L."/>
        </authorList>
    </citation>
    <scope>NUCLEOTIDE SEQUENCE</scope>
    <source>
        <strain evidence="1">CCMP127</strain>
    </source>
</reference>